<dbReference type="PROSITE" id="PS50250">
    <property type="entry name" value="PCI"/>
    <property type="match status" value="1"/>
</dbReference>
<evidence type="ECO:0000313" key="10">
    <source>
        <dbReference type="EMBL" id="CEM39731.1"/>
    </source>
</evidence>
<keyword evidence="5" id="KW-0963">Cytoplasm</keyword>
<keyword evidence="6" id="KW-0736">Signalosome</keyword>
<keyword evidence="11" id="KW-1185">Reference proteome</keyword>
<evidence type="ECO:0000256" key="7">
    <source>
        <dbReference type="ARBA" id="ARBA00023242"/>
    </source>
</evidence>
<dbReference type="AlphaFoldDB" id="A0A0G4H759"/>
<dbReference type="InterPro" id="IPR000717">
    <property type="entry name" value="PCI_dom"/>
</dbReference>
<dbReference type="SMART" id="SM00088">
    <property type="entry name" value="PINT"/>
    <property type="match status" value="1"/>
</dbReference>
<dbReference type="GO" id="GO:0008180">
    <property type="term" value="C:COP9 signalosome"/>
    <property type="evidence" value="ECO:0007669"/>
    <property type="project" value="UniProtKB-KW"/>
</dbReference>
<keyword evidence="7" id="KW-0539">Nucleus</keyword>
<dbReference type="EMBL" id="CDMY01001046">
    <property type="protein sequence ID" value="CEM39731.1"/>
    <property type="molecule type" value="Genomic_DNA"/>
</dbReference>
<proteinExistence type="inferred from homology"/>
<dbReference type="OMA" id="NHYHDLV"/>
<dbReference type="PANTHER" id="PTHR10758">
    <property type="entry name" value="26S PROTEASOME NON-ATPASE REGULATORY SUBUNIT 3/COP9 SIGNALOSOME COMPLEX SUBUNIT 3"/>
    <property type="match status" value="1"/>
</dbReference>
<keyword evidence="8" id="KW-0472">Membrane</keyword>
<dbReference type="GO" id="GO:0006511">
    <property type="term" value="P:ubiquitin-dependent protein catabolic process"/>
    <property type="evidence" value="ECO:0007669"/>
    <property type="project" value="TreeGrafter"/>
</dbReference>
<dbReference type="Pfam" id="PF22788">
    <property type="entry name" value="COP9_hel_rpt"/>
    <property type="match status" value="1"/>
</dbReference>
<keyword evidence="8" id="KW-0812">Transmembrane</keyword>
<comment type="similarity">
    <text evidence="3">Belongs to the CSN3 family.</text>
</comment>
<dbReference type="STRING" id="1169540.A0A0G4H759"/>
<dbReference type="Pfam" id="PF01399">
    <property type="entry name" value="PCI"/>
    <property type="match status" value="1"/>
</dbReference>
<evidence type="ECO:0000256" key="4">
    <source>
        <dbReference type="ARBA" id="ARBA00014878"/>
    </source>
</evidence>
<dbReference type="SUPFAM" id="SSF46785">
    <property type="entry name" value="Winged helix' DNA-binding domain"/>
    <property type="match status" value="1"/>
</dbReference>
<name>A0A0G4H759_VITBC</name>
<organism evidence="10 11">
    <name type="scientific">Vitrella brassicaformis (strain CCMP3155)</name>
    <dbReference type="NCBI Taxonomy" id="1169540"/>
    <lineage>
        <taxon>Eukaryota</taxon>
        <taxon>Sar</taxon>
        <taxon>Alveolata</taxon>
        <taxon>Colpodellida</taxon>
        <taxon>Vitrellaceae</taxon>
        <taxon>Vitrella</taxon>
    </lineage>
</organism>
<dbReference type="PANTHER" id="PTHR10758:SF1">
    <property type="entry name" value="COP9 SIGNALOSOME COMPLEX SUBUNIT 3"/>
    <property type="match status" value="1"/>
</dbReference>
<dbReference type="OrthoDB" id="440961at2759"/>
<dbReference type="VEuPathDB" id="CryptoDB:Vbra_23098"/>
<evidence type="ECO:0000313" key="11">
    <source>
        <dbReference type="Proteomes" id="UP000041254"/>
    </source>
</evidence>
<comment type="subcellular location">
    <subcellularLocation>
        <location evidence="2">Cytoplasm</location>
    </subcellularLocation>
    <subcellularLocation>
        <location evidence="1">Nucleus</location>
    </subcellularLocation>
</comment>
<feature type="transmembrane region" description="Helical" evidence="8">
    <location>
        <begin position="178"/>
        <end position="200"/>
    </location>
</feature>
<evidence type="ECO:0000256" key="8">
    <source>
        <dbReference type="SAM" id="Phobius"/>
    </source>
</evidence>
<evidence type="ECO:0000259" key="9">
    <source>
        <dbReference type="PROSITE" id="PS50250"/>
    </source>
</evidence>
<evidence type="ECO:0000256" key="2">
    <source>
        <dbReference type="ARBA" id="ARBA00004496"/>
    </source>
</evidence>
<sequence>MSGHLNHTLEVVLQNILDMEGGSENTKNLITWLRANDSQIAQHADSLDVVIDKLSPASNAAALCILLNIQMSRMTFRDPQYTFAYIGNFCKTCDPTQIRRVNREFVDLVLQYSKVALENNQAMTALPALRAAVERFRPYEWVLTPLHSEFLKVCLKAKHYTYALPVLDKPILDVMPKYTLTSVFGFLLYFYYGGLIYIGVKRFHSALQCFHICLGCPGQAVSAIQMDAWKKFVLVTMIETGEVPAPPKNISQALSRVLQHRSMAASIGTAYHELTECFRRRDMSKLRTLLSAPEAADAFNRDQNLGLAKQCLPALQRRLVLQLTSTYLTLSLEDLRTKAYIGSIAETESLLFDMITRGQLCAQIDHESNHVVFTDDGDQHEVSQMA</sequence>
<dbReference type="InterPro" id="IPR055089">
    <property type="entry name" value="COP9_N"/>
</dbReference>
<evidence type="ECO:0000256" key="5">
    <source>
        <dbReference type="ARBA" id="ARBA00022490"/>
    </source>
</evidence>
<dbReference type="InterPro" id="IPR036390">
    <property type="entry name" value="WH_DNA-bd_sf"/>
</dbReference>
<reference evidence="10 11" key="1">
    <citation type="submission" date="2014-11" db="EMBL/GenBank/DDBJ databases">
        <authorList>
            <person name="Zhu J."/>
            <person name="Qi W."/>
            <person name="Song R."/>
        </authorList>
    </citation>
    <scope>NUCLEOTIDE SEQUENCE [LARGE SCALE GENOMIC DNA]</scope>
</reference>
<evidence type="ECO:0000256" key="6">
    <source>
        <dbReference type="ARBA" id="ARBA00022790"/>
    </source>
</evidence>
<accession>A0A0G4H759</accession>
<dbReference type="PhylomeDB" id="A0A0G4H759"/>
<feature type="domain" description="PCI" evidence="9">
    <location>
        <begin position="202"/>
        <end position="378"/>
    </location>
</feature>
<gene>
    <name evidence="10" type="ORF">Vbra_23098</name>
</gene>
<dbReference type="InParanoid" id="A0A0G4H759"/>
<dbReference type="GO" id="GO:0005737">
    <property type="term" value="C:cytoplasm"/>
    <property type="evidence" value="ECO:0007669"/>
    <property type="project" value="UniProtKB-SubCell"/>
</dbReference>
<protein>
    <recommendedName>
        <fullName evidence="4">COP9 signalosome complex subunit 3</fullName>
    </recommendedName>
</protein>
<dbReference type="Proteomes" id="UP000041254">
    <property type="component" value="Unassembled WGS sequence"/>
</dbReference>
<evidence type="ECO:0000256" key="1">
    <source>
        <dbReference type="ARBA" id="ARBA00004123"/>
    </source>
</evidence>
<feature type="non-terminal residue" evidence="10">
    <location>
        <position position="386"/>
    </location>
</feature>
<evidence type="ECO:0000256" key="3">
    <source>
        <dbReference type="ARBA" id="ARBA00007084"/>
    </source>
</evidence>
<dbReference type="InterPro" id="IPR050756">
    <property type="entry name" value="CSN3"/>
</dbReference>
<keyword evidence="8" id="KW-1133">Transmembrane helix</keyword>